<accession>A0A179EZ88</accession>
<organism evidence="2 3">
    <name type="scientific">Pochonia chlamydosporia 170</name>
    <dbReference type="NCBI Taxonomy" id="1380566"/>
    <lineage>
        <taxon>Eukaryota</taxon>
        <taxon>Fungi</taxon>
        <taxon>Dikarya</taxon>
        <taxon>Ascomycota</taxon>
        <taxon>Pezizomycotina</taxon>
        <taxon>Sordariomycetes</taxon>
        <taxon>Hypocreomycetidae</taxon>
        <taxon>Hypocreales</taxon>
        <taxon>Clavicipitaceae</taxon>
        <taxon>Pochonia</taxon>
    </lineage>
</organism>
<proteinExistence type="predicted"/>
<evidence type="ECO:0000256" key="1">
    <source>
        <dbReference type="SAM" id="MobiDB-lite"/>
    </source>
</evidence>
<dbReference type="GeneID" id="28853730"/>
<dbReference type="EMBL" id="LSBJ02000003">
    <property type="protein sequence ID" value="OAQ58153.1"/>
    <property type="molecule type" value="Genomic_DNA"/>
</dbReference>
<protein>
    <submittedName>
        <fullName evidence="2">Uncharacterized protein</fullName>
    </submittedName>
</protein>
<evidence type="ECO:0000313" key="2">
    <source>
        <dbReference type="EMBL" id="OAQ58153.1"/>
    </source>
</evidence>
<dbReference type="AlphaFoldDB" id="A0A179EZ88"/>
<feature type="compositionally biased region" description="Polar residues" evidence="1">
    <location>
        <begin position="521"/>
        <end position="531"/>
    </location>
</feature>
<dbReference type="KEGG" id="pchm:VFPPC_11603"/>
<name>A0A179EZ88_METCM</name>
<dbReference type="Proteomes" id="UP000078397">
    <property type="component" value="Unassembled WGS sequence"/>
</dbReference>
<evidence type="ECO:0000313" key="3">
    <source>
        <dbReference type="Proteomes" id="UP000078397"/>
    </source>
</evidence>
<sequence>MFSTLTKFLTEEAADDNEFQNGFTEEQPDPDVKNWILHRSYSFQTDIIHEQLNVELRDEDDIPHVRCALTLTLGSRDTPHSDVRGLIFKPHAWLGPELNIIVGNGQSLSRASELCVEPSGSTQVKDDHNHRAETRILLVLKSYLKGCHTLVQTPTKAQQRRLAGVRNCIEAQTSDDKEDTVRLAPILKNLKRDGIKPDKLCSETFKRTKKIEQQSASTHNVGCYLTGITQHRDLLPPGQCPTPKSKDTPAYECGRGVERIMELTSRLAELYDDDIANATFTFLELGACGVTRLGKAALGNEKFFYDALFSLIDLSWRKLTAVHPDEAQDGDVDLASGLVRRTASRTAADKNLPIMNPFACYSSYTEADYNFACEKLNQRSFLNAPRELSYEVSFGTIISQARRAAKSSPPDKSRTFILYNAKRLAKYITNEQRRNRIMGYQDNVKDAELALRILEGKCSPPELTAVSMAVVHIIVDILLDRCPLPKKRGPPSKQDKISKKSRTLKILPEKHAGSPRLPHHQPSQWPNGVFQSETEPSLQAQSYNPHFNFNNPTSTNLGQFTPVFGGPDQSMHSDLTNALGQVNFDDGVNIDALLSQFCTQFDPNGNWVQAPDVNTNSILPTPVSQDDPDDLLRNGSLDTMI</sequence>
<comment type="caution">
    <text evidence="2">The sequence shown here is derived from an EMBL/GenBank/DDBJ whole genome shotgun (WGS) entry which is preliminary data.</text>
</comment>
<keyword evidence="3" id="KW-1185">Reference proteome</keyword>
<feature type="region of interest" description="Disordered" evidence="1">
    <location>
        <begin position="618"/>
        <end position="641"/>
    </location>
</feature>
<gene>
    <name evidence="2" type="ORF">VFPPC_11603</name>
</gene>
<feature type="region of interest" description="Disordered" evidence="1">
    <location>
        <begin position="484"/>
        <end position="531"/>
    </location>
</feature>
<dbReference type="RefSeq" id="XP_018136359.1">
    <property type="nucleotide sequence ID" value="XM_018289736.1"/>
</dbReference>
<reference evidence="2 3" key="1">
    <citation type="journal article" date="2016" name="PLoS Pathog.">
        <title>Biosynthesis of antibiotic leucinostatins in bio-control fungus Purpureocillium lilacinum and their inhibition on phytophthora revealed by genome mining.</title>
        <authorList>
            <person name="Wang G."/>
            <person name="Liu Z."/>
            <person name="Lin R."/>
            <person name="Li E."/>
            <person name="Mao Z."/>
            <person name="Ling J."/>
            <person name="Yang Y."/>
            <person name="Yin W.B."/>
            <person name="Xie B."/>
        </authorList>
    </citation>
    <scope>NUCLEOTIDE SEQUENCE [LARGE SCALE GENOMIC DNA]</scope>
    <source>
        <strain evidence="2">170</strain>
    </source>
</reference>